<accession>A0A0A5GC47</accession>
<proteinExistence type="predicted"/>
<keyword evidence="4" id="KW-1185">Reference proteome</keyword>
<keyword evidence="2" id="KW-1133">Transmembrane helix</keyword>
<feature type="coiled-coil region" evidence="1">
    <location>
        <begin position="44"/>
        <end position="71"/>
    </location>
</feature>
<organism evidence="3 4">
    <name type="scientific">Pontibacillus halophilus JSM 076056 = DSM 19796</name>
    <dbReference type="NCBI Taxonomy" id="1385510"/>
    <lineage>
        <taxon>Bacteria</taxon>
        <taxon>Bacillati</taxon>
        <taxon>Bacillota</taxon>
        <taxon>Bacilli</taxon>
        <taxon>Bacillales</taxon>
        <taxon>Bacillaceae</taxon>
        <taxon>Pontibacillus</taxon>
    </lineage>
</organism>
<gene>
    <name evidence="3" type="ORF">N781_06585</name>
</gene>
<dbReference type="STRING" id="1385510.GCA_000425205_02904"/>
<keyword evidence="2" id="KW-0472">Membrane</keyword>
<dbReference type="Proteomes" id="UP000030528">
    <property type="component" value="Unassembled WGS sequence"/>
</dbReference>
<dbReference type="EMBL" id="AVPE01000013">
    <property type="protein sequence ID" value="KGX90761.1"/>
    <property type="molecule type" value="Genomic_DNA"/>
</dbReference>
<evidence type="ECO:0000313" key="3">
    <source>
        <dbReference type="EMBL" id="KGX90761.1"/>
    </source>
</evidence>
<evidence type="ECO:0000256" key="1">
    <source>
        <dbReference type="SAM" id="Coils"/>
    </source>
</evidence>
<name>A0A0A5GC47_9BACI</name>
<keyword evidence="2" id="KW-0812">Transmembrane</keyword>
<dbReference type="eggNOG" id="ENOG502Z89H">
    <property type="taxonomic scope" value="Bacteria"/>
</dbReference>
<comment type="caution">
    <text evidence="3">The sequence shown here is derived from an EMBL/GenBank/DDBJ whole genome shotgun (WGS) entry which is preliminary data.</text>
</comment>
<protein>
    <submittedName>
        <fullName evidence="3">Uncharacterized protein</fullName>
    </submittedName>
</protein>
<dbReference type="AlphaFoldDB" id="A0A0A5GC47"/>
<evidence type="ECO:0000256" key="2">
    <source>
        <dbReference type="SAM" id="Phobius"/>
    </source>
</evidence>
<sequence length="532" mass="59210">MAEQAKKKNMKTWIIVLVTVLIVGGGGATAFGLLLNNSPMAVYTEAQINTLEDQEERMEDYNKNARSIAERTLEEDYGVDGSLSMNVNAKGGEAAQSPNLMLVKSILSGIELNYEQKTKYETKEIYGGFDLQMQGQSLGSANFYQDETNTSFQAPFLYDQYLTFENDRFKELIERTGESAEGMETFPNFVDSMQASLEPEEANEILKDYVETIAEQLGEDQFSMEDGVEFEGESYKKVTLDVSEEKSQELITAVLEQLKEDERVKEILETQANLNGLPSEEIQFATSVQEAIDNVDQIKLPEGIKMEAYIKDEIIEHQLLMMTIGDEESQGEISMQFDYLPDGEERYEKALTLDVTSQPDEASFQLNYSETGNASGEDLKVDYTFGTTIEDSTMEQPVKLEGTANAVYRENSVEAQFNVDLGELSGQAAVASPQFSGTYKQETTEEDDTFKQDIELGIEAGIEDPTLGNQNFEVTFNVNQDVAFGGDLSFPDTEGAVNLADATDEELQQLAQEIEMNFQSHVGQFMGGFGGF</sequence>
<feature type="transmembrane region" description="Helical" evidence="2">
    <location>
        <begin position="12"/>
        <end position="35"/>
    </location>
</feature>
<evidence type="ECO:0000313" key="4">
    <source>
        <dbReference type="Proteomes" id="UP000030528"/>
    </source>
</evidence>
<reference evidence="3 4" key="1">
    <citation type="submission" date="2013-08" db="EMBL/GenBank/DDBJ databases">
        <authorList>
            <person name="Huang J."/>
            <person name="Wang G."/>
        </authorList>
    </citation>
    <scope>NUCLEOTIDE SEQUENCE [LARGE SCALE GENOMIC DNA]</scope>
    <source>
        <strain evidence="3 4">JSM 076056</strain>
    </source>
</reference>
<keyword evidence="1" id="KW-0175">Coiled coil</keyword>